<reference evidence="1 2" key="1">
    <citation type="journal article" date="2023" name="BMC Biol.">
        <title>The compact genome of the sponge Oopsacas minuta (Hexactinellida) is lacking key metazoan core genes.</title>
        <authorList>
            <person name="Santini S."/>
            <person name="Schenkelaars Q."/>
            <person name="Jourda C."/>
            <person name="Duchesne M."/>
            <person name="Belahbib H."/>
            <person name="Rocher C."/>
            <person name="Selva M."/>
            <person name="Riesgo A."/>
            <person name="Vervoort M."/>
            <person name="Leys S.P."/>
            <person name="Kodjabachian L."/>
            <person name="Le Bivic A."/>
            <person name="Borchiellini C."/>
            <person name="Claverie J.M."/>
            <person name="Renard E."/>
        </authorList>
    </citation>
    <scope>NUCLEOTIDE SEQUENCE [LARGE SCALE GENOMIC DNA]</scope>
    <source>
        <strain evidence="1">SPO-2</strain>
    </source>
</reference>
<organism evidence="1 2">
    <name type="scientific">Oopsacas minuta</name>
    <dbReference type="NCBI Taxonomy" id="111878"/>
    <lineage>
        <taxon>Eukaryota</taxon>
        <taxon>Metazoa</taxon>
        <taxon>Porifera</taxon>
        <taxon>Hexactinellida</taxon>
        <taxon>Hexasterophora</taxon>
        <taxon>Lyssacinosida</taxon>
        <taxon>Leucopsacidae</taxon>
        <taxon>Oopsacas</taxon>
    </lineage>
</organism>
<dbReference type="Proteomes" id="UP001165289">
    <property type="component" value="Unassembled WGS sequence"/>
</dbReference>
<keyword evidence="2" id="KW-1185">Reference proteome</keyword>
<dbReference type="AlphaFoldDB" id="A0AAV7KA96"/>
<proteinExistence type="predicted"/>
<evidence type="ECO:0000313" key="1">
    <source>
        <dbReference type="EMBL" id="KAI6658172.1"/>
    </source>
</evidence>
<gene>
    <name evidence="1" type="ORF">LOD99_11097</name>
</gene>
<sequence length="123" mass="14446">MELSMEQKKIDKRKFQVLGFEDLKSKLVRISLPKQWILWSTGENQLHVNQPAISDVTGAHYIERYLSINDSLSTKCFYNNNEIYLYIKQIIDTRDIDNLLEEISSTGIENIDRNYQPLHLASR</sequence>
<name>A0AAV7KA96_9METZ</name>
<protein>
    <submittedName>
        <fullName evidence="1">Uncharacterized protein</fullName>
    </submittedName>
</protein>
<comment type="caution">
    <text evidence="1">The sequence shown here is derived from an EMBL/GenBank/DDBJ whole genome shotgun (WGS) entry which is preliminary data.</text>
</comment>
<accession>A0AAV7KA96</accession>
<evidence type="ECO:0000313" key="2">
    <source>
        <dbReference type="Proteomes" id="UP001165289"/>
    </source>
</evidence>
<dbReference type="EMBL" id="JAKMXF010000100">
    <property type="protein sequence ID" value="KAI6658172.1"/>
    <property type="molecule type" value="Genomic_DNA"/>
</dbReference>